<dbReference type="EMBL" id="VEVO01000015">
    <property type="protein sequence ID" value="KAF0030681.1"/>
    <property type="molecule type" value="Genomic_DNA"/>
</dbReference>
<dbReference type="AlphaFoldDB" id="A0A6A4SHQ1"/>
<dbReference type="Proteomes" id="UP000438429">
    <property type="component" value="Unassembled WGS sequence"/>
</dbReference>
<accession>A0A6A4SHQ1</accession>
<organism evidence="2 3">
    <name type="scientific">Scophthalmus maximus</name>
    <name type="common">Turbot</name>
    <name type="synonym">Psetta maxima</name>
    <dbReference type="NCBI Taxonomy" id="52904"/>
    <lineage>
        <taxon>Eukaryota</taxon>
        <taxon>Metazoa</taxon>
        <taxon>Chordata</taxon>
        <taxon>Craniata</taxon>
        <taxon>Vertebrata</taxon>
        <taxon>Euteleostomi</taxon>
        <taxon>Actinopterygii</taxon>
        <taxon>Neopterygii</taxon>
        <taxon>Teleostei</taxon>
        <taxon>Neoteleostei</taxon>
        <taxon>Acanthomorphata</taxon>
        <taxon>Carangaria</taxon>
        <taxon>Pleuronectiformes</taxon>
        <taxon>Pleuronectoidei</taxon>
        <taxon>Scophthalmidae</taxon>
        <taxon>Scophthalmus</taxon>
    </lineage>
</organism>
<reference evidence="2 3" key="1">
    <citation type="submission" date="2019-06" db="EMBL/GenBank/DDBJ databases">
        <title>Draft genomes of female and male turbot (Scophthalmus maximus).</title>
        <authorList>
            <person name="Xu H."/>
            <person name="Xu X.-W."/>
            <person name="Shao C."/>
            <person name="Chen S."/>
        </authorList>
    </citation>
    <scope>NUCLEOTIDE SEQUENCE [LARGE SCALE GENOMIC DNA]</scope>
    <source>
        <strain evidence="2">Ysfricsl-2016a</strain>
        <tissue evidence="2">Blood</tissue>
    </source>
</reference>
<sequence>MGCRRGPRGDDTHANAAPPAQTPQSTEIHSPREGTLMGGPVEMNPPPPPPSLSLRALPSQCELIKLHRPPRRSDEELQTCSVSANVHAFFTGRASNWQTPQSDMMQHE</sequence>
<evidence type="ECO:0000313" key="2">
    <source>
        <dbReference type="EMBL" id="KAF0030681.1"/>
    </source>
</evidence>
<evidence type="ECO:0000313" key="3">
    <source>
        <dbReference type="Proteomes" id="UP000438429"/>
    </source>
</evidence>
<feature type="region of interest" description="Disordered" evidence="1">
    <location>
        <begin position="1"/>
        <end position="55"/>
    </location>
</feature>
<name>A0A6A4SHQ1_SCOMX</name>
<gene>
    <name evidence="2" type="ORF">F2P81_017412</name>
</gene>
<evidence type="ECO:0000256" key="1">
    <source>
        <dbReference type="SAM" id="MobiDB-lite"/>
    </source>
</evidence>
<protein>
    <submittedName>
        <fullName evidence="2">Uncharacterized protein</fullName>
    </submittedName>
</protein>
<comment type="caution">
    <text evidence="2">The sequence shown here is derived from an EMBL/GenBank/DDBJ whole genome shotgun (WGS) entry which is preliminary data.</text>
</comment>
<proteinExistence type="predicted"/>